<keyword evidence="2" id="KW-0645">Protease</keyword>
<dbReference type="InterPro" id="IPR036365">
    <property type="entry name" value="PGBD-like_sf"/>
</dbReference>
<dbReference type="PANTHER" id="PTHR47053">
    <property type="entry name" value="MUREIN DD-ENDOPEPTIDASE MEPH-RELATED"/>
    <property type="match status" value="1"/>
</dbReference>
<evidence type="ECO:0000313" key="7">
    <source>
        <dbReference type="EMBL" id="OIJ12787.1"/>
    </source>
</evidence>
<dbReference type="Gene3D" id="3.90.1720.10">
    <property type="entry name" value="endopeptidase domain like (from Nostoc punctiforme)"/>
    <property type="match status" value="1"/>
</dbReference>
<feature type="compositionally biased region" description="Low complexity" evidence="5">
    <location>
        <begin position="322"/>
        <end position="331"/>
    </location>
</feature>
<dbReference type="Gene3D" id="1.10.101.10">
    <property type="entry name" value="PGBD-like superfamily/PGBD"/>
    <property type="match status" value="3"/>
</dbReference>
<keyword evidence="4" id="KW-0788">Thiol protease</keyword>
<evidence type="ECO:0000256" key="3">
    <source>
        <dbReference type="ARBA" id="ARBA00022801"/>
    </source>
</evidence>
<dbReference type="Pfam" id="PF00877">
    <property type="entry name" value="NLPC_P60"/>
    <property type="match status" value="1"/>
</dbReference>
<dbReference type="SUPFAM" id="SSF47090">
    <property type="entry name" value="PGBD-like"/>
    <property type="match status" value="3"/>
</dbReference>
<accession>A0A1S2LM68</accession>
<dbReference type="EMBL" id="MLQQ01000018">
    <property type="protein sequence ID" value="OIJ12787.1"/>
    <property type="molecule type" value="Genomic_DNA"/>
</dbReference>
<name>A0A1S2LM68_9BACI</name>
<sequence>MKLDSVSEKVILSSIAASVALGGPVSVQAANQTQVIDDITINPEEKFSFGHKGFKIHSIQRKLLDYNIETAIADNGVYGVKTHAAIRKFQKLKKLRVDGVAGKETLSALFINNDIDEVEVEDHVLIKLKEGQLFGIGDRGDSVKEIQKLLIDGGYYHYEKDGIFGPITEEAIKNYQKDHGLMIDGIVGKQTYEHLSGVSLNVKKEVTKDDNLNMNIYAIENETDETPAPFIVSSIEKEEKNDLNSVEFLQNGDTGQAVKDLQRLLQNKGYYNYAIDGAFGPITEAAVRNYQIQNSLGVDGIAGERTITHLKYSPSKPMPSRSSNSNQTQQTERAQPQTSEVNQSFNEEVISFAKTLIGVRYLWGGATPNGFDCSGFLMYVYKQNGKNIPRTVTQMWNYGESVQTLQRGDFVFFETYKAGPSHNGIYLGNGKFIHASSSRGVTISEMSNSYWSQRYLGAKRMN</sequence>
<protein>
    <recommendedName>
        <fullName evidence="6">NlpC/P60 domain-containing protein</fullName>
    </recommendedName>
</protein>
<gene>
    <name evidence="7" type="ORF">BKP35_09405</name>
</gene>
<feature type="region of interest" description="Disordered" evidence="5">
    <location>
        <begin position="311"/>
        <end position="341"/>
    </location>
</feature>
<dbReference type="GO" id="GO:0006508">
    <property type="term" value="P:proteolysis"/>
    <property type="evidence" value="ECO:0007669"/>
    <property type="project" value="UniProtKB-KW"/>
</dbReference>
<dbReference type="Pfam" id="PF01471">
    <property type="entry name" value="PG_binding_1"/>
    <property type="match status" value="3"/>
</dbReference>
<comment type="similarity">
    <text evidence="1">Belongs to the peptidase C40 family.</text>
</comment>
<organism evidence="7 8">
    <name type="scientific">Anaerobacillus arseniciselenatis</name>
    <dbReference type="NCBI Taxonomy" id="85682"/>
    <lineage>
        <taxon>Bacteria</taxon>
        <taxon>Bacillati</taxon>
        <taxon>Bacillota</taxon>
        <taxon>Bacilli</taxon>
        <taxon>Bacillales</taxon>
        <taxon>Bacillaceae</taxon>
        <taxon>Anaerobacillus</taxon>
    </lineage>
</organism>
<keyword evidence="3" id="KW-0378">Hydrolase</keyword>
<dbReference type="Proteomes" id="UP000180098">
    <property type="component" value="Unassembled WGS sequence"/>
</dbReference>
<feature type="compositionally biased region" description="Polar residues" evidence="5">
    <location>
        <begin position="332"/>
        <end position="341"/>
    </location>
</feature>
<dbReference type="GO" id="GO:0008234">
    <property type="term" value="F:cysteine-type peptidase activity"/>
    <property type="evidence" value="ECO:0007669"/>
    <property type="project" value="UniProtKB-KW"/>
</dbReference>
<dbReference type="InterPro" id="IPR036366">
    <property type="entry name" value="PGBDSf"/>
</dbReference>
<reference evidence="7 8" key="1">
    <citation type="submission" date="2016-10" db="EMBL/GenBank/DDBJ databases">
        <title>Draft genome sequences of four alkaliphilic bacteria belonging to the Anaerobacillus genus.</title>
        <authorList>
            <person name="Bassil N.M."/>
            <person name="Lloyd J.R."/>
        </authorList>
    </citation>
    <scope>NUCLEOTIDE SEQUENCE [LARGE SCALE GENOMIC DNA]</scope>
    <source>
        <strain evidence="7 8">DSM 15340</strain>
    </source>
</reference>
<dbReference type="SUPFAM" id="SSF54001">
    <property type="entry name" value="Cysteine proteinases"/>
    <property type="match status" value="1"/>
</dbReference>
<evidence type="ECO:0000256" key="5">
    <source>
        <dbReference type="SAM" id="MobiDB-lite"/>
    </source>
</evidence>
<evidence type="ECO:0000313" key="8">
    <source>
        <dbReference type="Proteomes" id="UP000180098"/>
    </source>
</evidence>
<evidence type="ECO:0000256" key="1">
    <source>
        <dbReference type="ARBA" id="ARBA00007074"/>
    </source>
</evidence>
<dbReference type="PROSITE" id="PS51935">
    <property type="entry name" value="NLPC_P60"/>
    <property type="match status" value="1"/>
</dbReference>
<proteinExistence type="inferred from homology"/>
<dbReference type="InterPro" id="IPR051202">
    <property type="entry name" value="Peptidase_C40"/>
</dbReference>
<evidence type="ECO:0000256" key="4">
    <source>
        <dbReference type="ARBA" id="ARBA00022807"/>
    </source>
</evidence>
<feature type="domain" description="NlpC/P60" evidence="6">
    <location>
        <begin position="343"/>
        <end position="462"/>
    </location>
</feature>
<keyword evidence="8" id="KW-1185">Reference proteome</keyword>
<dbReference type="InterPro" id="IPR038765">
    <property type="entry name" value="Papain-like_cys_pep_sf"/>
</dbReference>
<dbReference type="AlphaFoldDB" id="A0A1S2LM68"/>
<dbReference type="InterPro" id="IPR000064">
    <property type="entry name" value="NLP_P60_dom"/>
</dbReference>
<evidence type="ECO:0000256" key="2">
    <source>
        <dbReference type="ARBA" id="ARBA00022670"/>
    </source>
</evidence>
<dbReference type="InterPro" id="IPR002477">
    <property type="entry name" value="Peptidoglycan-bd-like"/>
</dbReference>
<dbReference type="PANTHER" id="PTHR47053:SF1">
    <property type="entry name" value="MUREIN DD-ENDOPEPTIDASE MEPH-RELATED"/>
    <property type="match status" value="1"/>
</dbReference>
<evidence type="ECO:0000259" key="6">
    <source>
        <dbReference type="PROSITE" id="PS51935"/>
    </source>
</evidence>
<comment type="caution">
    <text evidence="7">The sequence shown here is derived from an EMBL/GenBank/DDBJ whole genome shotgun (WGS) entry which is preliminary data.</text>
</comment>